<name>A0A059EY26_9MICR</name>
<dbReference type="AlphaFoldDB" id="A0A059EY26"/>
<dbReference type="InterPro" id="IPR027267">
    <property type="entry name" value="AH/BAR_dom_sf"/>
</dbReference>
<organism evidence="1 2">
    <name type="scientific">Anncaliia algerae PRA339</name>
    <dbReference type="NCBI Taxonomy" id="1288291"/>
    <lineage>
        <taxon>Eukaryota</taxon>
        <taxon>Fungi</taxon>
        <taxon>Fungi incertae sedis</taxon>
        <taxon>Microsporidia</taxon>
        <taxon>Tubulinosematoidea</taxon>
        <taxon>Tubulinosematidae</taxon>
        <taxon>Anncaliia</taxon>
    </lineage>
</organism>
<dbReference type="HOGENOM" id="CLU_098346_0_0_1"/>
<evidence type="ECO:0008006" key="3">
    <source>
        <dbReference type="Google" id="ProtNLM"/>
    </source>
</evidence>
<protein>
    <recommendedName>
        <fullName evidence="3">Sorting nexin/Vps5-like C-terminal domain-containing protein</fullName>
    </recommendedName>
</protein>
<sequence>MVDIGTNIKSIQRRFHNIDYSDVPYKAGYEETEAKYRKIRDAMLVYMERIETLMNYEHGGKTMKTIMHGLTTIGNRLQTSLFKTDDFYIQTGLVLEEMDKLMDEDASRKSYATALKKIGEAKEEFNRTLVTELDNLKEQAKIAGVIDYCRVKLKNTRYDLAKLKKKFDADPNSKADLENKFNGLVEDTEKQMKNFLGKGEDGSKSVSQSIKNILKAHFKFSETECEVLKESHSKIK</sequence>
<dbReference type="EMBL" id="KK365245">
    <property type="protein sequence ID" value="KCZ79634.1"/>
    <property type="molecule type" value="Genomic_DNA"/>
</dbReference>
<evidence type="ECO:0000313" key="2">
    <source>
        <dbReference type="Proteomes" id="UP000030655"/>
    </source>
</evidence>
<proteinExistence type="predicted"/>
<dbReference type="Gene3D" id="1.20.1270.60">
    <property type="entry name" value="Arfaptin homology (AH) domain/BAR domain"/>
    <property type="match status" value="1"/>
</dbReference>
<reference evidence="1 2" key="2">
    <citation type="submission" date="2014-03" db="EMBL/GenBank/DDBJ databases">
        <title>The Genome Sequence of Anncaliia algerae insect isolate PRA339.</title>
        <authorList>
            <consortium name="The Broad Institute Genome Sequencing Platform"/>
            <consortium name="The Broad Institute Genome Sequencing Center for Infectious Disease"/>
            <person name="Cuomo C."/>
            <person name="Becnel J."/>
            <person name="Sanscrainte N."/>
            <person name="Walker B."/>
            <person name="Young S.K."/>
            <person name="Zeng Q."/>
            <person name="Gargeya S."/>
            <person name="Fitzgerald M."/>
            <person name="Haas B."/>
            <person name="Abouelleil A."/>
            <person name="Alvarado L."/>
            <person name="Arachchi H.M."/>
            <person name="Berlin A.M."/>
            <person name="Chapman S.B."/>
            <person name="Dewar J."/>
            <person name="Goldberg J."/>
            <person name="Griggs A."/>
            <person name="Gujja S."/>
            <person name="Hansen M."/>
            <person name="Howarth C."/>
            <person name="Imamovic A."/>
            <person name="Larimer J."/>
            <person name="McCowan C."/>
            <person name="Murphy C."/>
            <person name="Neiman D."/>
            <person name="Pearson M."/>
            <person name="Priest M."/>
            <person name="Roberts A."/>
            <person name="Saif S."/>
            <person name="Shea T."/>
            <person name="Sisk P."/>
            <person name="Sykes S."/>
            <person name="Wortman J."/>
            <person name="Nusbaum C."/>
            <person name="Birren B."/>
        </authorList>
    </citation>
    <scope>NUCLEOTIDE SEQUENCE [LARGE SCALE GENOMIC DNA]</scope>
    <source>
        <strain evidence="1 2">PRA339</strain>
    </source>
</reference>
<dbReference type="SUPFAM" id="SSF103657">
    <property type="entry name" value="BAR/IMD domain-like"/>
    <property type="match status" value="1"/>
</dbReference>
<accession>A0A059EY26</accession>
<evidence type="ECO:0000313" key="1">
    <source>
        <dbReference type="EMBL" id="KCZ79634.1"/>
    </source>
</evidence>
<dbReference type="VEuPathDB" id="MicrosporidiaDB:H312_02974"/>
<reference evidence="2" key="1">
    <citation type="submission" date="2013-02" db="EMBL/GenBank/DDBJ databases">
        <authorList>
            <consortium name="The Broad Institute Genome Sequencing Platform"/>
            <person name="Cuomo C."/>
            <person name="Becnel J."/>
            <person name="Sanscrainte N."/>
            <person name="Walker B."/>
            <person name="Young S.K."/>
            <person name="Zeng Q."/>
            <person name="Gargeya S."/>
            <person name="Fitzgerald M."/>
            <person name="Haas B."/>
            <person name="Abouelleil A."/>
            <person name="Alvarado L."/>
            <person name="Arachchi H.M."/>
            <person name="Berlin A.M."/>
            <person name="Chapman S.B."/>
            <person name="Dewar J."/>
            <person name="Goldberg J."/>
            <person name="Griggs A."/>
            <person name="Gujja S."/>
            <person name="Hansen M."/>
            <person name="Howarth C."/>
            <person name="Imamovic A."/>
            <person name="Larimer J."/>
            <person name="McCowan C."/>
            <person name="Murphy C."/>
            <person name="Neiman D."/>
            <person name="Pearson M."/>
            <person name="Priest M."/>
            <person name="Roberts A."/>
            <person name="Saif S."/>
            <person name="Shea T."/>
            <person name="Sisk P."/>
            <person name="Sykes S."/>
            <person name="Wortman J."/>
            <person name="Nusbaum C."/>
            <person name="Birren B."/>
        </authorList>
    </citation>
    <scope>NUCLEOTIDE SEQUENCE [LARGE SCALE GENOMIC DNA]</scope>
    <source>
        <strain evidence="2">PRA339</strain>
    </source>
</reference>
<dbReference type="OrthoDB" id="2187783at2759"/>
<dbReference type="Proteomes" id="UP000030655">
    <property type="component" value="Unassembled WGS sequence"/>
</dbReference>
<keyword evidence="2" id="KW-1185">Reference proteome</keyword>
<gene>
    <name evidence="1" type="ORF">H312_02974</name>
</gene>